<keyword evidence="2" id="KW-1133">Transmembrane helix</keyword>
<dbReference type="AlphaFoldDB" id="A0AAD4LMT6"/>
<dbReference type="Gene3D" id="1.20.5.510">
    <property type="entry name" value="Single helix bin"/>
    <property type="match status" value="1"/>
</dbReference>
<sequence length="238" mass="24898">MYAPLALTSVHSKRLFIRCLTHYFLRAPVVQITVNATTTTTSKATSHTGAIVGGIAGGVVALIIVVGTIVFVRRRRGQDDFRKSTGTSFSGAAMEAGSQMAVTPFSPALAAAAASLEATYQSGSTTSFVPEPPPPPPPPSQSAALAPVPVGLTDKELARLRSAAIRSPPTSHARTSSSGSQPTVTYPSTIGTNEGSTSTPTPETRRLQSEVEFLRREMQELRAERFEAPPSYGTGGGV</sequence>
<feature type="compositionally biased region" description="Pro residues" evidence="1">
    <location>
        <begin position="130"/>
        <end position="140"/>
    </location>
</feature>
<dbReference type="Proteomes" id="UP001201163">
    <property type="component" value="Unassembled WGS sequence"/>
</dbReference>
<evidence type="ECO:0000313" key="4">
    <source>
        <dbReference type="Proteomes" id="UP001201163"/>
    </source>
</evidence>
<name>A0AAD4LMT6_9AGAM</name>
<keyword evidence="4" id="KW-1185">Reference proteome</keyword>
<reference evidence="3" key="1">
    <citation type="submission" date="2022-01" db="EMBL/GenBank/DDBJ databases">
        <title>Comparative genomics reveals a dynamic genome evolution in the ectomycorrhizal milk-cap (Lactarius) mushrooms.</title>
        <authorList>
            <consortium name="DOE Joint Genome Institute"/>
            <person name="Lebreton A."/>
            <person name="Tang N."/>
            <person name="Kuo A."/>
            <person name="LaButti K."/>
            <person name="Drula E."/>
            <person name="Barry K."/>
            <person name="Clum A."/>
            <person name="Lipzen A."/>
            <person name="Mousain D."/>
            <person name="Ng V."/>
            <person name="Wang R."/>
            <person name="Wang X."/>
            <person name="Dai Y."/>
            <person name="Henrissat B."/>
            <person name="Grigoriev I.V."/>
            <person name="Guerin-Laguette A."/>
            <person name="Yu F."/>
            <person name="Martin F.M."/>
        </authorList>
    </citation>
    <scope>NUCLEOTIDE SEQUENCE</scope>
    <source>
        <strain evidence="3">QP</strain>
    </source>
</reference>
<evidence type="ECO:0000256" key="2">
    <source>
        <dbReference type="SAM" id="Phobius"/>
    </source>
</evidence>
<accession>A0AAD4LMT6</accession>
<proteinExistence type="predicted"/>
<keyword evidence="2" id="KW-0472">Membrane</keyword>
<evidence type="ECO:0008006" key="5">
    <source>
        <dbReference type="Google" id="ProtNLM"/>
    </source>
</evidence>
<feature type="compositionally biased region" description="Polar residues" evidence="1">
    <location>
        <begin position="168"/>
        <end position="202"/>
    </location>
</feature>
<protein>
    <recommendedName>
        <fullName evidence="5">Transmembrane protein</fullName>
    </recommendedName>
</protein>
<feature type="transmembrane region" description="Helical" evidence="2">
    <location>
        <begin position="50"/>
        <end position="72"/>
    </location>
</feature>
<organism evidence="3 4">
    <name type="scientific">Lactarius akahatsu</name>
    <dbReference type="NCBI Taxonomy" id="416441"/>
    <lineage>
        <taxon>Eukaryota</taxon>
        <taxon>Fungi</taxon>
        <taxon>Dikarya</taxon>
        <taxon>Basidiomycota</taxon>
        <taxon>Agaricomycotina</taxon>
        <taxon>Agaricomycetes</taxon>
        <taxon>Russulales</taxon>
        <taxon>Russulaceae</taxon>
        <taxon>Lactarius</taxon>
    </lineage>
</organism>
<dbReference type="EMBL" id="JAKELL010000006">
    <property type="protein sequence ID" value="KAH8997959.1"/>
    <property type="molecule type" value="Genomic_DNA"/>
</dbReference>
<comment type="caution">
    <text evidence="3">The sequence shown here is derived from an EMBL/GenBank/DDBJ whole genome shotgun (WGS) entry which is preliminary data.</text>
</comment>
<gene>
    <name evidence="3" type="ORF">EDB92DRAFT_1837149</name>
</gene>
<feature type="non-terminal residue" evidence="3">
    <location>
        <position position="1"/>
    </location>
</feature>
<keyword evidence="2" id="KW-0812">Transmembrane</keyword>
<evidence type="ECO:0000256" key="1">
    <source>
        <dbReference type="SAM" id="MobiDB-lite"/>
    </source>
</evidence>
<feature type="region of interest" description="Disordered" evidence="1">
    <location>
        <begin position="165"/>
        <end position="208"/>
    </location>
</feature>
<feature type="region of interest" description="Disordered" evidence="1">
    <location>
        <begin position="123"/>
        <end position="146"/>
    </location>
</feature>
<evidence type="ECO:0000313" key="3">
    <source>
        <dbReference type="EMBL" id="KAH8997959.1"/>
    </source>
</evidence>